<reference evidence="8" key="2">
    <citation type="submission" date="2020-11" db="EMBL/GenBank/DDBJ databases">
        <authorList>
            <person name="McCartney M.A."/>
            <person name="Auch B."/>
            <person name="Kono T."/>
            <person name="Mallez S."/>
            <person name="Becker A."/>
            <person name="Gohl D.M."/>
            <person name="Silverstein K.A.T."/>
            <person name="Koren S."/>
            <person name="Bechman K.B."/>
            <person name="Herman A."/>
            <person name="Abrahante J.E."/>
            <person name="Garbe J."/>
        </authorList>
    </citation>
    <scope>NUCLEOTIDE SEQUENCE</scope>
    <source>
        <strain evidence="8">Duluth1</strain>
        <tissue evidence="8">Whole animal</tissue>
    </source>
</reference>
<dbReference type="PROSITE" id="PS50240">
    <property type="entry name" value="TRYPSIN_DOM"/>
    <property type="match status" value="1"/>
</dbReference>
<evidence type="ECO:0000256" key="3">
    <source>
        <dbReference type="ARBA" id="ARBA00022825"/>
    </source>
</evidence>
<dbReference type="PRINTS" id="PR00722">
    <property type="entry name" value="CHYMOTRYPSIN"/>
</dbReference>
<dbReference type="SUPFAM" id="SSF50494">
    <property type="entry name" value="Trypsin-like serine proteases"/>
    <property type="match status" value="1"/>
</dbReference>
<dbReference type="GO" id="GO:0004252">
    <property type="term" value="F:serine-type endopeptidase activity"/>
    <property type="evidence" value="ECO:0007669"/>
    <property type="project" value="InterPro"/>
</dbReference>
<proteinExistence type="predicted"/>
<name>A0A9D4HUL5_DREPO</name>
<keyword evidence="2 5" id="KW-0378">Hydrolase</keyword>
<dbReference type="GO" id="GO:0006508">
    <property type="term" value="P:proteolysis"/>
    <property type="evidence" value="ECO:0007669"/>
    <property type="project" value="UniProtKB-KW"/>
</dbReference>
<dbReference type="Pfam" id="PF00089">
    <property type="entry name" value="Trypsin"/>
    <property type="match status" value="1"/>
</dbReference>
<gene>
    <name evidence="8" type="ORF">DPMN_055996</name>
</gene>
<evidence type="ECO:0000256" key="2">
    <source>
        <dbReference type="ARBA" id="ARBA00022801"/>
    </source>
</evidence>
<reference evidence="8" key="1">
    <citation type="journal article" date="2019" name="bioRxiv">
        <title>The Genome of the Zebra Mussel, Dreissena polymorpha: A Resource for Invasive Species Research.</title>
        <authorList>
            <person name="McCartney M.A."/>
            <person name="Auch B."/>
            <person name="Kono T."/>
            <person name="Mallez S."/>
            <person name="Zhang Y."/>
            <person name="Obille A."/>
            <person name="Becker A."/>
            <person name="Abrahante J.E."/>
            <person name="Garbe J."/>
            <person name="Badalamenti J.P."/>
            <person name="Herman A."/>
            <person name="Mangelson H."/>
            <person name="Liachko I."/>
            <person name="Sullivan S."/>
            <person name="Sone E.D."/>
            <person name="Koren S."/>
            <person name="Silverstein K.A.T."/>
            <person name="Beckman K.B."/>
            <person name="Gohl D.M."/>
        </authorList>
    </citation>
    <scope>NUCLEOTIDE SEQUENCE</scope>
    <source>
        <strain evidence="8">Duluth1</strain>
        <tissue evidence="8">Whole animal</tissue>
    </source>
</reference>
<feature type="domain" description="Peptidase S1" evidence="7">
    <location>
        <begin position="326"/>
        <end position="579"/>
    </location>
</feature>
<evidence type="ECO:0000256" key="4">
    <source>
        <dbReference type="ARBA" id="ARBA00023157"/>
    </source>
</evidence>
<evidence type="ECO:0000259" key="6">
    <source>
        <dbReference type="PROSITE" id="PS50022"/>
    </source>
</evidence>
<organism evidence="8 9">
    <name type="scientific">Dreissena polymorpha</name>
    <name type="common">Zebra mussel</name>
    <name type="synonym">Mytilus polymorpha</name>
    <dbReference type="NCBI Taxonomy" id="45954"/>
    <lineage>
        <taxon>Eukaryota</taxon>
        <taxon>Metazoa</taxon>
        <taxon>Spiralia</taxon>
        <taxon>Lophotrochozoa</taxon>
        <taxon>Mollusca</taxon>
        <taxon>Bivalvia</taxon>
        <taxon>Autobranchia</taxon>
        <taxon>Heteroconchia</taxon>
        <taxon>Euheterodonta</taxon>
        <taxon>Imparidentia</taxon>
        <taxon>Neoheterodontei</taxon>
        <taxon>Myida</taxon>
        <taxon>Dreissenoidea</taxon>
        <taxon>Dreissenidae</taxon>
        <taxon>Dreissena</taxon>
    </lineage>
</organism>
<dbReference type="EMBL" id="JAIWYP010000012">
    <property type="protein sequence ID" value="KAH3730018.1"/>
    <property type="molecule type" value="Genomic_DNA"/>
</dbReference>
<dbReference type="InterPro" id="IPR000421">
    <property type="entry name" value="FA58C"/>
</dbReference>
<dbReference type="PANTHER" id="PTHR24252:SF7">
    <property type="entry name" value="HYALIN"/>
    <property type="match status" value="1"/>
</dbReference>
<accession>A0A9D4HUL5</accession>
<dbReference type="SMART" id="SM00020">
    <property type="entry name" value="Tryp_SPc"/>
    <property type="match status" value="1"/>
</dbReference>
<dbReference type="FunFam" id="2.40.10.10:FF:000003">
    <property type="entry name" value="Transmembrane serine protease 3"/>
    <property type="match status" value="1"/>
</dbReference>
<dbReference type="Pfam" id="PF00754">
    <property type="entry name" value="F5_F8_type_C"/>
    <property type="match status" value="1"/>
</dbReference>
<evidence type="ECO:0000256" key="5">
    <source>
        <dbReference type="RuleBase" id="RU363034"/>
    </source>
</evidence>
<dbReference type="PROSITE" id="PS50022">
    <property type="entry name" value="FA58C_3"/>
    <property type="match status" value="1"/>
</dbReference>
<dbReference type="InterPro" id="IPR043504">
    <property type="entry name" value="Peptidase_S1_PA_chymotrypsin"/>
</dbReference>
<dbReference type="InterPro" id="IPR009003">
    <property type="entry name" value="Peptidase_S1_PA"/>
</dbReference>
<dbReference type="CDD" id="cd00190">
    <property type="entry name" value="Tryp_SPc"/>
    <property type="match status" value="1"/>
</dbReference>
<evidence type="ECO:0000313" key="9">
    <source>
        <dbReference type="Proteomes" id="UP000828390"/>
    </source>
</evidence>
<comment type="caution">
    <text evidence="8">The sequence shown here is derived from an EMBL/GenBank/DDBJ whole genome shotgun (WGS) entry which is preliminary data.</text>
</comment>
<evidence type="ECO:0000256" key="1">
    <source>
        <dbReference type="ARBA" id="ARBA00022670"/>
    </source>
</evidence>
<dbReference type="PROSITE" id="PS00135">
    <property type="entry name" value="TRYPSIN_SER"/>
    <property type="match status" value="1"/>
</dbReference>
<dbReference type="PROSITE" id="PS01286">
    <property type="entry name" value="FA58C_2"/>
    <property type="match status" value="1"/>
</dbReference>
<dbReference type="Gene3D" id="2.40.10.10">
    <property type="entry name" value="Trypsin-like serine proteases"/>
    <property type="match status" value="1"/>
</dbReference>
<sequence length="581" mass="64247">MATSMPKQDANVLVRGSLTSAYDSEVTCSEPLGIKRDSINIQFGFTITEDTKGEPETPSISFLSRSYIQVDLHKTVLISGIVTQDSPQSASRVTHFRVAFSTDCITFANVTDRHGVAQEYNGNAFSNTTTTVMFDHVFNARCVRVVPTQRIGEDTDMRFELLGCSPDHCKGFITPRSTEFPSRELRKIMFDKEKIITSMRITLTSPATKQTPAFKVVYARACNYEMGQFVKENAHPKHFKIPFGESSLALDVPGLPIRSQCIAVLTHWETGHDQKSGHHRAGNPLFNMETDGYQVTFEGCNALPPHEPIDSCGNTHIVKHGVRKRVVGGSSLLPGEWPWLVSMHFLKTPKYTDLPWQSQNCGASLIHPQWLLTAAHCVSDVLHEGSSDTNNWRVVLGEHVQGREEGTEQNLTVDKIVTHPMYMQEPEDTLRNDIALVKLSSPAHMSEYVNTICIEPNYTAPVHNYCVTAGWGHLVEGSFFAAEMPHHASVQIVPTSVCIDRYNLPEGDKLAIDASVICAATEGRDSCQGDSGGPLACFHDGHWTQVGVVAGGLGCANPQYPGVYTRVNYYYDWIATVIEAN</sequence>
<keyword evidence="1 5" id="KW-0645">Protease</keyword>
<dbReference type="InterPro" id="IPR001314">
    <property type="entry name" value="Peptidase_S1A"/>
</dbReference>
<dbReference type="PANTHER" id="PTHR24252">
    <property type="entry name" value="ACROSIN-RELATED"/>
    <property type="match status" value="1"/>
</dbReference>
<dbReference type="Gene3D" id="2.60.120.260">
    <property type="entry name" value="Galactose-binding domain-like"/>
    <property type="match status" value="1"/>
</dbReference>
<evidence type="ECO:0000313" key="8">
    <source>
        <dbReference type="EMBL" id="KAH3730018.1"/>
    </source>
</evidence>
<dbReference type="InterPro" id="IPR008979">
    <property type="entry name" value="Galactose-bd-like_sf"/>
</dbReference>
<evidence type="ECO:0000259" key="7">
    <source>
        <dbReference type="PROSITE" id="PS50240"/>
    </source>
</evidence>
<keyword evidence="3 5" id="KW-0720">Serine protease</keyword>
<keyword evidence="4" id="KW-1015">Disulfide bond</keyword>
<dbReference type="InterPro" id="IPR033116">
    <property type="entry name" value="TRYPSIN_SER"/>
</dbReference>
<dbReference type="SUPFAM" id="SSF49785">
    <property type="entry name" value="Galactose-binding domain-like"/>
    <property type="match status" value="1"/>
</dbReference>
<dbReference type="Proteomes" id="UP000828390">
    <property type="component" value="Unassembled WGS sequence"/>
</dbReference>
<dbReference type="AlphaFoldDB" id="A0A9D4HUL5"/>
<keyword evidence="9" id="KW-1185">Reference proteome</keyword>
<dbReference type="InterPro" id="IPR018114">
    <property type="entry name" value="TRYPSIN_HIS"/>
</dbReference>
<dbReference type="PROSITE" id="PS00134">
    <property type="entry name" value="TRYPSIN_HIS"/>
    <property type="match status" value="1"/>
</dbReference>
<feature type="domain" description="F5/8 type C" evidence="6">
    <location>
        <begin position="67"/>
        <end position="164"/>
    </location>
</feature>
<dbReference type="InterPro" id="IPR001254">
    <property type="entry name" value="Trypsin_dom"/>
</dbReference>
<protein>
    <submittedName>
        <fullName evidence="8">Uncharacterized protein</fullName>
    </submittedName>
</protein>